<dbReference type="InterPro" id="IPR001296">
    <property type="entry name" value="Glyco_trans_1"/>
</dbReference>
<dbReference type="EC" id="2.4.1.21" evidence="8"/>
<evidence type="ECO:0000313" key="11">
    <source>
        <dbReference type="EMBL" id="MEX5729734.1"/>
    </source>
</evidence>
<dbReference type="Pfam" id="PF08323">
    <property type="entry name" value="Glyco_transf_5"/>
    <property type="match status" value="1"/>
</dbReference>
<comment type="similarity">
    <text evidence="4 8">Belongs to the glycosyltransferase 1 family. Bacterial/plant glycogen synthase subfamily.</text>
</comment>
<protein>
    <recommendedName>
        <fullName evidence="8">Glycogen synthase</fullName>
        <ecNumber evidence="8">2.4.1.21</ecNumber>
    </recommendedName>
    <alternativeName>
        <fullName evidence="8">Starch [bacterial glycogen] synthase</fullName>
    </alternativeName>
</protein>
<evidence type="ECO:0000256" key="4">
    <source>
        <dbReference type="ARBA" id="ARBA00010281"/>
    </source>
</evidence>
<dbReference type="RefSeq" id="WP_125404768.1">
    <property type="nucleotide sequence ID" value="NZ_JBEHHI010000003.1"/>
</dbReference>
<organism evidence="11 12">
    <name type="scientific">Rhodovulum iodosum</name>
    <dbReference type="NCBI Taxonomy" id="68291"/>
    <lineage>
        <taxon>Bacteria</taxon>
        <taxon>Pseudomonadati</taxon>
        <taxon>Pseudomonadota</taxon>
        <taxon>Alphaproteobacteria</taxon>
        <taxon>Rhodobacterales</taxon>
        <taxon>Paracoccaceae</taxon>
        <taxon>Rhodovulum</taxon>
    </lineage>
</organism>
<accession>A0ABV3XWN9</accession>
<gene>
    <name evidence="8" type="primary">glgA</name>
    <name evidence="11" type="ORF">Ga0609869_003087</name>
</gene>
<dbReference type="InterPro" id="IPR011835">
    <property type="entry name" value="GS/SS"/>
</dbReference>
<evidence type="ECO:0000259" key="9">
    <source>
        <dbReference type="Pfam" id="PF00534"/>
    </source>
</evidence>
<sequence>MTRVLSVASECAPLVKTGGLADVVGALPGALAAEGCQMRVLLPGYRAVLDKAGDLRPVHDLPYLFGAQARVLAGQAAGLELYVIDAPHLYDRPGGPYMDEAGRDWDDNDLRFAALSFVAAVIADEGIDGWRPEVLHCHDWQAGFAPVYLQVRGAQERTGTVMTVHNIAFHGLTAADRLEPLGLPGRSFSTDGFEYYGDISALKAGLVFSDRLTTVSPTYARELMTPEFGHGLDGVLRTRRADLAGILNGIDDTVWNPAQDPHIAPYKQPRGKAKNRAALIEEMGLSDGEGPLCVVVSRLSEQKGLDLLLEALPALLEHGGRLALLGSGDRALEEAWLAAAETQEGVAVRIGYDEALSHRMFAGGDAVLVPSRFEPCGLTQLYGLRYGTVPVVARTGGLADTVIAANEAGLRAGVATGVLFRPDSEDALEEALTRTCALYRDEATWRQLRRNGMRHPVGWGPAAAEYAALYRSVARP</sequence>
<feature type="binding site" evidence="8">
    <location>
        <position position="16"/>
    </location>
    <ligand>
        <name>ADP-alpha-D-glucose</name>
        <dbReference type="ChEBI" id="CHEBI:57498"/>
    </ligand>
</feature>
<keyword evidence="5 8" id="KW-0328">Glycosyltransferase</keyword>
<dbReference type="InterPro" id="IPR013534">
    <property type="entry name" value="Starch_synth_cat_dom"/>
</dbReference>
<dbReference type="NCBIfam" id="NF001899">
    <property type="entry name" value="PRK00654.1-2"/>
    <property type="match status" value="1"/>
</dbReference>
<dbReference type="CDD" id="cd03791">
    <property type="entry name" value="GT5_Glycogen_synthase_DULL1-like"/>
    <property type="match status" value="1"/>
</dbReference>
<dbReference type="PANTHER" id="PTHR45825">
    <property type="entry name" value="GRANULE-BOUND STARCH SYNTHASE 1, CHLOROPLASTIC/AMYLOPLASTIC"/>
    <property type="match status" value="1"/>
</dbReference>
<dbReference type="NCBIfam" id="TIGR02095">
    <property type="entry name" value="glgA"/>
    <property type="match status" value="1"/>
</dbReference>
<dbReference type="EMBL" id="JBEHHI010000003">
    <property type="protein sequence ID" value="MEX5729734.1"/>
    <property type="molecule type" value="Genomic_DNA"/>
</dbReference>
<evidence type="ECO:0000313" key="12">
    <source>
        <dbReference type="Proteomes" id="UP001560019"/>
    </source>
</evidence>
<reference evidence="11 12" key="1">
    <citation type="submission" date="2024-06" db="EMBL/GenBank/DDBJ databases">
        <title>Genome of Rhodovulum iodosum, a marine photoferrotroph.</title>
        <authorList>
            <person name="Bianchini G."/>
            <person name="Nikeleit V."/>
            <person name="Kappler A."/>
            <person name="Bryce C."/>
            <person name="Sanchez-Baracaldo P."/>
        </authorList>
    </citation>
    <scope>NUCLEOTIDE SEQUENCE [LARGE SCALE GENOMIC DNA]</scope>
    <source>
        <strain evidence="11 12">UT/N1</strain>
    </source>
</reference>
<comment type="catalytic activity">
    <reaction evidence="1 8">
        <text>[(1-&gt;4)-alpha-D-glucosyl](n) + ADP-alpha-D-glucose = [(1-&gt;4)-alpha-D-glucosyl](n+1) + ADP + H(+)</text>
        <dbReference type="Rhea" id="RHEA:18189"/>
        <dbReference type="Rhea" id="RHEA-COMP:9584"/>
        <dbReference type="Rhea" id="RHEA-COMP:9587"/>
        <dbReference type="ChEBI" id="CHEBI:15378"/>
        <dbReference type="ChEBI" id="CHEBI:15444"/>
        <dbReference type="ChEBI" id="CHEBI:57498"/>
        <dbReference type="ChEBI" id="CHEBI:456216"/>
        <dbReference type="EC" id="2.4.1.21"/>
    </reaction>
</comment>
<comment type="pathway">
    <text evidence="3 8">Glycan biosynthesis; glycogen biosynthesis.</text>
</comment>
<evidence type="ECO:0000256" key="2">
    <source>
        <dbReference type="ARBA" id="ARBA00002764"/>
    </source>
</evidence>
<keyword evidence="7 8" id="KW-0320">Glycogen biosynthesis</keyword>
<dbReference type="HAMAP" id="MF_00484">
    <property type="entry name" value="Glycogen_synth"/>
    <property type="match status" value="1"/>
</dbReference>
<dbReference type="Pfam" id="PF00534">
    <property type="entry name" value="Glycos_transf_1"/>
    <property type="match status" value="1"/>
</dbReference>
<feature type="domain" description="Starch synthase catalytic" evidence="10">
    <location>
        <begin position="3"/>
        <end position="237"/>
    </location>
</feature>
<evidence type="ECO:0000256" key="5">
    <source>
        <dbReference type="ARBA" id="ARBA00022676"/>
    </source>
</evidence>
<evidence type="ECO:0000256" key="8">
    <source>
        <dbReference type="HAMAP-Rule" id="MF_00484"/>
    </source>
</evidence>
<evidence type="ECO:0000256" key="3">
    <source>
        <dbReference type="ARBA" id="ARBA00004964"/>
    </source>
</evidence>
<comment type="function">
    <text evidence="2 8">Synthesizes alpha-1,4-glucan chains using ADP-glucose.</text>
</comment>
<proteinExistence type="inferred from homology"/>
<dbReference type="Proteomes" id="UP001560019">
    <property type="component" value="Unassembled WGS sequence"/>
</dbReference>
<evidence type="ECO:0000256" key="7">
    <source>
        <dbReference type="ARBA" id="ARBA00023056"/>
    </source>
</evidence>
<evidence type="ECO:0000256" key="6">
    <source>
        <dbReference type="ARBA" id="ARBA00022679"/>
    </source>
</evidence>
<dbReference type="PANTHER" id="PTHR45825:SF11">
    <property type="entry name" value="ALPHA AMYLASE DOMAIN-CONTAINING PROTEIN"/>
    <property type="match status" value="1"/>
</dbReference>
<feature type="domain" description="Glycosyl transferase family 1" evidence="9">
    <location>
        <begin position="286"/>
        <end position="435"/>
    </location>
</feature>
<name>A0ABV3XWN9_9RHOB</name>
<keyword evidence="12" id="KW-1185">Reference proteome</keyword>
<dbReference type="Gene3D" id="3.40.50.2000">
    <property type="entry name" value="Glycogen Phosphorylase B"/>
    <property type="match status" value="2"/>
</dbReference>
<dbReference type="SUPFAM" id="SSF53756">
    <property type="entry name" value="UDP-Glycosyltransferase/glycogen phosphorylase"/>
    <property type="match status" value="1"/>
</dbReference>
<keyword evidence="6 8" id="KW-0808">Transferase</keyword>
<evidence type="ECO:0000259" key="10">
    <source>
        <dbReference type="Pfam" id="PF08323"/>
    </source>
</evidence>
<evidence type="ECO:0000256" key="1">
    <source>
        <dbReference type="ARBA" id="ARBA00001478"/>
    </source>
</evidence>
<comment type="caution">
    <text evidence="11">The sequence shown here is derived from an EMBL/GenBank/DDBJ whole genome shotgun (WGS) entry which is preliminary data.</text>
</comment>